<dbReference type="Proteomes" id="UP001488838">
    <property type="component" value="Unassembled WGS sequence"/>
</dbReference>
<dbReference type="SUPFAM" id="SSF52540">
    <property type="entry name" value="P-loop containing nucleoside triphosphate hydrolases"/>
    <property type="match status" value="1"/>
</dbReference>
<evidence type="ECO:0000256" key="3">
    <source>
        <dbReference type="ARBA" id="ARBA00022801"/>
    </source>
</evidence>
<evidence type="ECO:0000256" key="2">
    <source>
        <dbReference type="ARBA" id="ARBA00022741"/>
    </source>
</evidence>
<keyword evidence="3" id="KW-0378">Hydrolase</keyword>
<organism evidence="6 7">
    <name type="scientific">Myodes glareolus</name>
    <name type="common">Bank vole</name>
    <name type="synonym">Clethrionomys glareolus</name>
    <dbReference type="NCBI Taxonomy" id="447135"/>
    <lineage>
        <taxon>Eukaryota</taxon>
        <taxon>Metazoa</taxon>
        <taxon>Chordata</taxon>
        <taxon>Craniata</taxon>
        <taxon>Vertebrata</taxon>
        <taxon>Euteleostomi</taxon>
        <taxon>Mammalia</taxon>
        <taxon>Eutheria</taxon>
        <taxon>Euarchontoglires</taxon>
        <taxon>Glires</taxon>
        <taxon>Rodentia</taxon>
        <taxon>Myomorpha</taxon>
        <taxon>Muroidea</taxon>
        <taxon>Cricetidae</taxon>
        <taxon>Arvicolinae</taxon>
        <taxon>Myodes</taxon>
    </lineage>
</organism>
<keyword evidence="4" id="KW-0342">GTP-binding</keyword>
<proteinExistence type="inferred from homology"/>
<feature type="non-terminal residue" evidence="6">
    <location>
        <position position="1"/>
    </location>
</feature>
<dbReference type="CDD" id="cd04104">
    <property type="entry name" value="p47_IIGP_like"/>
    <property type="match status" value="1"/>
</dbReference>
<dbReference type="GO" id="GO:0003924">
    <property type="term" value="F:GTPase activity"/>
    <property type="evidence" value="ECO:0007669"/>
    <property type="project" value="TreeGrafter"/>
</dbReference>
<evidence type="ECO:0000256" key="1">
    <source>
        <dbReference type="ARBA" id="ARBA00005429"/>
    </source>
</evidence>
<dbReference type="GO" id="GO:0000045">
    <property type="term" value="P:autophagosome assembly"/>
    <property type="evidence" value="ECO:0007669"/>
    <property type="project" value="TreeGrafter"/>
</dbReference>
<accession>A0AAW0I6L1</accession>
<dbReference type="InterPro" id="IPR007743">
    <property type="entry name" value="Immunity-related_GTPase-like"/>
</dbReference>
<comment type="similarity">
    <text evidence="1">Belongs to the TRAFAC class dynamin-like GTPase superfamily. IRG family.</text>
</comment>
<dbReference type="GO" id="GO:0005789">
    <property type="term" value="C:endoplasmic reticulum membrane"/>
    <property type="evidence" value="ECO:0007669"/>
    <property type="project" value="TreeGrafter"/>
</dbReference>
<evidence type="ECO:0000313" key="6">
    <source>
        <dbReference type="EMBL" id="KAK7809987.1"/>
    </source>
</evidence>
<dbReference type="GO" id="GO:0045087">
    <property type="term" value="P:innate immune response"/>
    <property type="evidence" value="ECO:0007669"/>
    <property type="project" value="TreeGrafter"/>
</dbReference>
<reference evidence="6 7" key="1">
    <citation type="journal article" date="2023" name="bioRxiv">
        <title>Conserved and derived expression patterns and positive selection on dental genes reveal complex evolutionary context of ever-growing rodent molars.</title>
        <authorList>
            <person name="Calamari Z.T."/>
            <person name="Song A."/>
            <person name="Cohen E."/>
            <person name="Akter M."/>
            <person name="Roy R.D."/>
            <person name="Hallikas O."/>
            <person name="Christensen M.M."/>
            <person name="Li P."/>
            <person name="Marangoni P."/>
            <person name="Jernvall J."/>
            <person name="Klein O.D."/>
        </authorList>
    </citation>
    <scope>NUCLEOTIDE SEQUENCE [LARGE SCALE GENOMIC DNA]</scope>
    <source>
        <strain evidence="6">V071</strain>
    </source>
</reference>
<keyword evidence="2" id="KW-0547">Nucleotide-binding</keyword>
<dbReference type="InterPro" id="IPR030385">
    <property type="entry name" value="G_IRG_dom"/>
</dbReference>
<dbReference type="PANTHER" id="PTHR32341">
    <property type="entry name" value="INTERFERON-INDUCIBLE GTPASE"/>
    <property type="match status" value="1"/>
</dbReference>
<dbReference type="InterPro" id="IPR027417">
    <property type="entry name" value="P-loop_NTPase"/>
</dbReference>
<evidence type="ECO:0000259" key="5">
    <source>
        <dbReference type="PROSITE" id="PS51716"/>
    </source>
</evidence>
<dbReference type="PROSITE" id="PS51716">
    <property type="entry name" value="G_IRG"/>
    <property type="match status" value="1"/>
</dbReference>
<dbReference type="AlphaFoldDB" id="A0AAW0I6L1"/>
<dbReference type="EMBL" id="JBBHLL010000207">
    <property type="protein sequence ID" value="KAK7809987.1"/>
    <property type="molecule type" value="Genomic_DNA"/>
</dbReference>
<evidence type="ECO:0000256" key="4">
    <source>
        <dbReference type="ARBA" id="ARBA00023134"/>
    </source>
</evidence>
<protein>
    <recommendedName>
        <fullName evidence="5">IRG-type G domain-containing protein</fullName>
    </recommendedName>
</protein>
<gene>
    <name evidence="6" type="ORF">U0070_015724</name>
</gene>
<comment type="caution">
    <text evidence="6">The sequence shown here is derived from an EMBL/GenBank/DDBJ whole genome shotgun (WGS) entry which is preliminary data.</text>
</comment>
<dbReference type="GO" id="GO:0035458">
    <property type="term" value="P:cellular response to interferon-beta"/>
    <property type="evidence" value="ECO:0007669"/>
    <property type="project" value="TreeGrafter"/>
</dbReference>
<dbReference type="GO" id="GO:0005525">
    <property type="term" value="F:GTP binding"/>
    <property type="evidence" value="ECO:0007669"/>
    <property type="project" value="UniProtKB-KW"/>
</dbReference>
<feature type="domain" description="IRG-type G" evidence="5">
    <location>
        <begin position="154"/>
        <end position="336"/>
    </location>
</feature>
<sequence length="501" mass="55529">FLRTLLSVHWAHCSTLHRGPTLPTSALPVSPLLYTFLKERSSVQLLATVLWAAVSSRLSAFSFCGSSGPGYLQQKLFGAVVMDDFISAFLKNASGKNFQKLSMEFLPHYSALVSKVGGILSPETLGCIQKAIREGKLSDLVGQIQEALAAAEKASLAIAVIGESGAGKSSFINALRGLSHEAEESATVGVVETTMHRTPYQHPKYPQVTFWDLPGTGTPNFLSDTYLEKVEFASYDFFIIISSSRFSVNDALLAQKIKDVGKKFYFVRTKVDSDLYNEEKTKPTTFKKERVLQQIRDYCLANLSDIGVSEPRIFLISNFDLADFDFPKLEETLLMELPGHKRHTFALLLPNIADASIEIKRNFLKEKIWLEALKSAAQSFIPFMPFLNGFDLPEQEQCLKDYRRYFGLDDKSIEEIAAQLGTSVEDIRGSLKCLDFWSLVKDDSIAAKIVKGAESFYAVEGGPGSSVIQGLKVYILRLKFLDTVADDAKCLLNMIKTGNTA</sequence>
<evidence type="ECO:0000313" key="7">
    <source>
        <dbReference type="Proteomes" id="UP001488838"/>
    </source>
</evidence>
<dbReference type="Gene3D" id="3.40.50.300">
    <property type="entry name" value="P-loop containing nucleotide triphosphate hydrolases"/>
    <property type="match status" value="1"/>
</dbReference>
<dbReference type="InterPro" id="IPR051515">
    <property type="entry name" value="IRG"/>
</dbReference>
<keyword evidence="7" id="KW-1185">Reference proteome</keyword>
<dbReference type="FunFam" id="3.40.50.300:FF:000541">
    <property type="entry name" value="Immunity related GTPase M"/>
    <property type="match status" value="1"/>
</dbReference>
<dbReference type="Pfam" id="PF05049">
    <property type="entry name" value="IIGP"/>
    <property type="match status" value="1"/>
</dbReference>
<name>A0AAW0I6L1_MYOGA</name>
<dbReference type="PANTHER" id="PTHR32341:SF13">
    <property type="entry name" value="GTP-BINDING PROTEIN"/>
    <property type="match status" value="1"/>
</dbReference>